<keyword evidence="2" id="KW-1003">Cell membrane</keyword>
<feature type="transmembrane region" description="Helical" evidence="6">
    <location>
        <begin position="118"/>
        <end position="142"/>
    </location>
</feature>
<evidence type="ECO:0000256" key="2">
    <source>
        <dbReference type="ARBA" id="ARBA00022475"/>
    </source>
</evidence>
<keyword evidence="5 6" id="KW-0472">Membrane</keyword>
<evidence type="ECO:0000256" key="5">
    <source>
        <dbReference type="ARBA" id="ARBA00023136"/>
    </source>
</evidence>
<evidence type="ECO:0000313" key="9">
    <source>
        <dbReference type="Proteomes" id="UP000460298"/>
    </source>
</evidence>
<dbReference type="PANTHER" id="PTHR42709:SF6">
    <property type="entry name" value="UNDECAPRENYL PHOSPHATE TRANSPORTER A"/>
    <property type="match status" value="1"/>
</dbReference>
<dbReference type="PANTHER" id="PTHR42709">
    <property type="entry name" value="ALKALINE PHOSPHATASE LIKE PROTEIN"/>
    <property type="match status" value="1"/>
</dbReference>
<reference evidence="8 9" key="1">
    <citation type="submission" date="2019-10" db="EMBL/GenBank/DDBJ databases">
        <title>Extracellular Electron Transfer in a Candidatus Methanoperedens spp. Enrichment Culture.</title>
        <authorList>
            <person name="Berger S."/>
            <person name="Rangel Shaw D."/>
            <person name="Berben T."/>
            <person name="In 'T Zandt M."/>
            <person name="Frank J."/>
            <person name="Reimann J."/>
            <person name="Jetten M.S.M."/>
            <person name="Welte C.U."/>
        </authorList>
    </citation>
    <scope>NUCLEOTIDE SEQUENCE [LARGE SCALE GENOMIC DNA]</scope>
    <source>
        <strain evidence="8">SB12</strain>
    </source>
</reference>
<dbReference type="AlphaFoldDB" id="A0A833H0D7"/>
<evidence type="ECO:0000256" key="4">
    <source>
        <dbReference type="ARBA" id="ARBA00022989"/>
    </source>
</evidence>
<feature type="transmembrane region" description="Helical" evidence="6">
    <location>
        <begin position="12"/>
        <end position="31"/>
    </location>
</feature>
<dbReference type="Pfam" id="PF09335">
    <property type="entry name" value="VTT_dom"/>
    <property type="match status" value="1"/>
</dbReference>
<feature type="transmembrane region" description="Helical" evidence="6">
    <location>
        <begin position="51"/>
        <end position="75"/>
    </location>
</feature>
<evidence type="ECO:0000313" key="8">
    <source>
        <dbReference type="EMBL" id="KAB2931723.1"/>
    </source>
</evidence>
<sequence>MADEILNLISDLPAAGLHAFFFFAALLENIFPPWPGDTFIVFAGFLSAHGAVSLPAALLSTGTGSLAGAWIMYLAGEKVLHLARSLHARLKPGIMQRMLSDFVSEEHMQRTQQWFLKWGAWFVVVSRFSAGIRFFVSIVAGLSKMNPLLFTVCFSLGVLIWNTLLLTGGRLLAENWRKMLEWLQLYNVAVGSLIVLVVAFFIMRWWRRRSA</sequence>
<dbReference type="InterPro" id="IPR051311">
    <property type="entry name" value="DedA_domain"/>
</dbReference>
<gene>
    <name evidence="8" type="ORF">F9K24_12365</name>
</gene>
<evidence type="ECO:0000256" key="6">
    <source>
        <dbReference type="SAM" id="Phobius"/>
    </source>
</evidence>
<dbReference type="EMBL" id="WBUI01000012">
    <property type="protein sequence ID" value="KAB2931723.1"/>
    <property type="molecule type" value="Genomic_DNA"/>
</dbReference>
<proteinExistence type="predicted"/>
<keyword evidence="4 6" id="KW-1133">Transmembrane helix</keyword>
<accession>A0A833H0D7</accession>
<comment type="subcellular location">
    <subcellularLocation>
        <location evidence="1">Cell membrane</location>
        <topology evidence="1">Multi-pass membrane protein</topology>
    </subcellularLocation>
</comment>
<dbReference type="Proteomes" id="UP000460298">
    <property type="component" value="Unassembled WGS sequence"/>
</dbReference>
<feature type="transmembrane region" description="Helical" evidence="6">
    <location>
        <begin position="185"/>
        <end position="206"/>
    </location>
</feature>
<feature type="transmembrane region" description="Helical" evidence="6">
    <location>
        <begin position="148"/>
        <end position="173"/>
    </location>
</feature>
<evidence type="ECO:0000259" key="7">
    <source>
        <dbReference type="Pfam" id="PF09335"/>
    </source>
</evidence>
<feature type="domain" description="VTT" evidence="7">
    <location>
        <begin position="34"/>
        <end position="170"/>
    </location>
</feature>
<dbReference type="InterPro" id="IPR032816">
    <property type="entry name" value="VTT_dom"/>
</dbReference>
<evidence type="ECO:0000256" key="1">
    <source>
        <dbReference type="ARBA" id="ARBA00004651"/>
    </source>
</evidence>
<organism evidence="8 9">
    <name type="scientific">Leptonema illini</name>
    <dbReference type="NCBI Taxonomy" id="183"/>
    <lineage>
        <taxon>Bacteria</taxon>
        <taxon>Pseudomonadati</taxon>
        <taxon>Spirochaetota</taxon>
        <taxon>Spirochaetia</taxon>
        <taxon>Leptospirales</taxon>
        <taxon>Leptospiraceae</taxon>
        <taxon>Leptonema</taxon>
    </lineage>
</organism>
<name>A0A833H0D7_9LEPT</name>
<evidence type="ECO:0000256" key="3">
    <source>
        <dbReference type="ARBA" id="ARBA00022692"/>
    </source>
</evidence>
<comment type="caution">
    <text evidence="8">The sequence shown here is derived from an EMBL/GenBank/DDBJ whole genome shotgun (WGS) entry which is preliminary data.</text>
</comment>
<keyword evidence="3 6" id="KW-0812">Transmembrane</keyword>
<dbReference type="GO" id="GO:0005886">
    <property type="term" value="C:plasma membrane"/>
    <property type="evidence" value="ECO:0007669"/>
    <property type="project" value="UniProtKB-SubCell"/>
</dbReference>
<protein>
    <submittedName>
        <fullName evidence="8">DedA family protein</fullName>
    </submittedName>
</protein>